<dbReference type="SUPFAM" id="SSF52047">
    <property type="entry name" value="RNI-like"/>
    <property type="match status" value="1"/>
</dbReference>
<sequence length="529" mass="60132">MRLEDTPLCHLFITNDEPTSSEVERLHRGVGRITRRMGKIGTISLENSVALEIQEIEGKLQQIRGALSPLRRVPIEVLGDIFRISLPDNTANKAGRQALIALCLVCQRWRTAAWATHGLWTRLELLYRPEGFCHKKAALWLSRSGTFPRSLRLHHDGLTSELARFLMHGPTLDELALEFSNTVCWRRLMDSIECFSLMSLSQTGGGFRAKVSFPWDSLQTLSIKFSSKGWAAYSPSFIHLPPSVRTFHLYLPEGPRFTPTINFKPGFLQRLTELVLCCHWHISALLSILKHCEDVEVATLYFNASGFHHLGLDRDLPLFRLNTLRLRNVSSLELLPFLARAENLCHLDISFEDKSRKGSQLLDLDDLFAARWHSFIQTHDSLLTLRLHDAVIYENAIEELFDPAVPFKSLTHLTMDNIVSATEEGREFPVDSLANGAFPCLWSLELLEVSGVFPLNRLLNAVEIHQACQSRAPKRGSTSFNLKVTYYKSRYGLFSDVYPVQHSMDIMIRVRKLVESGTVVDIGPMYEHL</sequence>
<dbReference type="Proteomes" id="UP000521943">
    <property type="component" value="Unassembled WGS sequence"/>
</dbReference>
<proteinExistence type="predicted"/>
<evidence type="ECO:0000313" key="2">
    <source>
        <dbReference type="Proteomes" id="UP000521943"/>
    </source>
</evidence>
<dbReference type="OrthoDB" id="3069011at2759"/>
<name>A0A8H6IE03_9AGAR</name>
<dbReference type="AlphaFoldDB" id="A0A8H6IE03"/>
<protein>
    <recommendedName>
        <fullName evidence="3">F-box domain-containing protein</fullName>
    </recommendedName>
</protein>
<gene>
    <name evidence="1" type="ORF">DFP72DRAFT_873305</name>
</gene>
<keyword evidence="2" id="KW-1185">Reference proteome</keyword>
<accession>A0A8H6IE03</accession>
<dbReference type="EMBL" id="JACGCI010000005">
    <property type="protein sequence ID" value="KAF6763753.1"/>
    <property type="molecule type" value="Genomic_DNA"/>
</dbReference>
<evidence type="ECO:0000313" key="1">
    <source>
        <dbReference type="EMBL" id="KAF6763753.1"/>
    </source>
</evidence>
<reference evidence="1 2" key="1">
    <citation type="submission" date="2020-07" db="EMBL/GenBank/DDBJ databases">
        <title>Comparative genomics of pyrophilous fungi reveals a link between fire events and developmental genes.</title>
        <authorList>
            <consortium name="DOE Joint Genome Institute"/>
            <person name="Steindorff A.S."/>
            <person name="Carver A."/>
            <person name="Calhoun S."/>
            <person name="Stillman K."/>
            <person name="Liu H."/>
            <person name="Lipzen A."/>
            <person name="Pangilinan J."/>
            <person name="Labutti K."/>
            <person name="Bruns T.D."/>
            <person name="Grigoriev I.V."/>
        </authorList>
    </citation>
    <scope>NUCLEOTIDE SEQUENCE [LARGE SCALE GENOMIC DNA]</scope>
    <source>
        <strain evidence="1 2">CBS 144469</strain>
    </source>
</reference>
<evidence type="ECO:0008006" key="3">
    <source>
        <dbReference type="Google" id="ProtNLM"/>
    </source>
</evidence>
<organism evidence="1 2">
    <name type="scientific">Ephemerocybe angulata</name>
    <dbReference type="NCBI Taxonomy" id="980116"/>
    <lineage>
        <taxon>Eukaryota</taxon>
        <taxon>Fungi</taxon>
        <taxon>Dikarya</taxon>
        <taxon>Basidiomycota</taxon>
        <taxon>Agaricomycotina</taxon>
        <taxon>Agaricomycetes</taxon>
        <taxon>Agaricomycetidae</taxon>
        <taxon>Agaricales</taxon>
        <taxon>Agaricineae</taxon>
        <taxon>Psathyrellaceae</taxon>
        <taxon>Ephemerocybe</taxon>
    </lineage>
</organism>
<comment type="caution">
    <text evidence="1">The sequence shown here is derived from an EMBL/GenBank/DDBJ whole genome shotgun (WGS) entry which is preliminary data.</text>
</comment>